<dbReference type="EMBL" id="APRZ01000011">
    <property type="protein sequence ID" value="ENX35546.1"/>
    <property type="molecule type" value="Genomic_DNA"/>
</dbReference>
<evidence type="ECO:0000313" key="1">
    <source>
        <dbReference type="EMBL" id="ENX35546.1"/>
    </source>
</evidence>
<gene>
    <name evidence="1" type="ORF">F889_01215</name>
</gene>
<name>N9QZT4_9GAMM</name>
<dbReference type="RefSeq" id="WP_005271594.1">
    <property type="nucleotide sequence ID" value="NZ_KB850194.1"/>
</dbReference>
<keyword evidence="2" id="KW-1185">Reference proteome</keyword>
<proteinExistence type="predicted"/>
<comment type="caution">
    <text evidence="1">The sequence shown here is derived from an EMBL/GenBank/DDBJ whole genome shotgun (WGS) entry which is preliminary data.</text>
</comment>
<dbReference type="HOGENOM" id="CLU_2091521_0_0_6"/>
<evidence type="ECO:0000313" key="2">
    <source>
        <dbReference type="Proteomes" id="UP000013009"/>
    </source>
</evidence>
<accession>N9QZT4</accession>
<protein>
    <submittedName>
        <fullName evidence="1">Uncharacterized protein</fullName>
    </submittedName>
</protein>
<dbReference type="PATRIC" id="fig|1217695.3.peg.1183"/>
<dbReference type="Proteomes" id="UP000013009">
    <property type="component" value="Unassembled WGS sequence"/>
</dbReference>
<sequence>MFVGQVEVKNMLDLTDPKVLKQMGIDQKKLMEAVPDGITKAEIAKKDAIYAYTNNIANQAYAKGYTGIIYNSSRNTGSSNNRAVVLFGGRYDPAKIKPVLDKLMCAEKTGGFNLVN</sequence>
<organism evidence="1 2">
    <name type="scientific">Acinetobacter colistiniresistens</name>
    <dbReference type="NCBI Taxonomy" id="280145"/>
    <lineage>
        <taxon>Bacteria</taxon>
        <taxon>Pseudomonadati</taxon>
        <taxon>Pseudomonadota</taxon>
        <taxon>Gammaproteobacteria</taxon>
        <taxon>Moraxellales</taxon>
        <taxon>Moraxellaceae</taxon>
        <taxon>Acinetobacter</taxon>
    </lineage>
</organism>
<reference evidence="1 2" key="1">
    <citation type="submission" date="2013-02" db="EMBL/GenBank/DDBJ databases">
        <title>The Genome Sequence of Acinetobacter sp. NIPH 1859.</title>
        <authorList>
            <consortium name="The Broad Institute Genome Sequencing Platform"/>
            <consortium name="The Broad Institute Genome Sequencing Center for Infectious Disease"/>
            <person name="Cerqueira G."/>
            <person name="Feldgarden M."/>
            <person name="Courvalin P."/>
            <person name="Perichon B."/>
            <person name="Grillot-Courvalin C."/>
            <person name="Clermont D."/>
            <person name="Rocha E."/>
            <person name="Yoon E.-J."/>
            <person name="Nemec A."/>
            <person name="Walker B."/>
            <person name="Young S.K."/>
            <person name="Zeng Q."/>
            <person name="Gargeya S."/>
            <person name="Fitzgerald M."/>
            <person name="Haas B."/>
            <person name="Abouelleil A."/>
            <person name="Alvarado L."/>
            <person name="Arachchi H.M."/>
            <person name="Berlin A.M."/>
            <person name="Chapman S.B."/>
            <person name="Dewar J."/>
            <person name="Goldberg J."/>
            <person name="Griggs A."/>
            <person name="Gujja S."/>
            <person name="Hansen M."/>
            <person name="Howarth C."/>
            <person name="Imamovic A."/>
            <person name="Larimer J."/>
            <person name="McCowan C."/>
            <person name="Murphy C."/>
            <person name="Neiman D."/>
            <person name="Pearson M."/>
            <person name="Priest M."/>
            <person name="Roberts A."/>
            <person name="Saif S."/>
            <person name="Shea T."/>
            <person name="Sisk P."/>
            <person name="Sykes S."/>
            <person name="Wortman J."/>
            <person name="Nusbaum C."/>
            <person name="Birren B."/>
        </authorList>
    </citation>
    <scope>NUCLEOTIDE SEQUENCE [LARGE SCALE GENOMIC DNA]</scope>
    <source>
        <strain evidence="1 2">NIPH 1859</strain>
    </source>
</reference>
<dbReference type="AlphaFoldDB" id="N9QZT4"/>